<reference evidence="8 9" key="1">
    <citation type="submission" date="2022-04" db="EMBL/GenBank/DDBJ databases">
        <title>Genome sequence of soybean root-associated Caulobacter segnis RL271.</title>
        <authorList>
            <person name="Longley R."/>
            <person name="Bonito G."/>
            <person name="Trigodet F."/>
            <person name="Crosson S."/>
            <person name="Fiebig A."/>
        </authorList>
    </citation>
    <scope>NUCLEOTIDE SEQUENCE [LARGE SCALE GENOMIC DNA]</scope>
    <source>
        <strain evidence="8 9">RL271</strain>
    </source>
</reference>
<feature type="transmembrane region" description="Helical" evidence="6">
    <location>
        <begin position="23"/>
        <end position="42"/>
    </location>
</feature>
<evidence type="ECO:0000259" key="7">
    <source>
        <dbReference type="PROSITE" id="PS50850"/>
    </source>
</evidence>
<comment type="subcellular location">
    <subcellularLocation>
        <location evidence="1">Membrane</location>
        <topology evidence="1">Multi-pass membrane protein</topology>
    </subcellularLocation>
</comment>
<keyword evidence="9" id="KW-1185">Reference proteome</keyword>
<feature type="transmembrane region" description="Helical" evidence="6">
    <location>
        <begin position="181"/>
        <end position="201"/>
    </location>
</feature>
<feature type="transmembrane region" description="Helical" evidence="6">
    <location>
        <begin position="321"/>
        <end position="341"/>
    </location>
</feature>
<feature type="domain" description="Major facilitator superfamily (MFS) profile" evidence="7">
    <location>
        <begin position="251"/>
        <end position="437"/>
    </location>
</feature>
<dbReference type="PANTHER" id="PTHR43385">
    <property type="entry name" value="RIBOFLAVIN TRANSPORTER RIBJ"/>
    <property type="match status" value="1"/>
</dbReference>
<evidence type="ECO:0000256" key="1">
    <source>
        <dbReference type="ARBA" id="ARBA00004141"/>
    </source>
</evidence>
<keyword evidence="4 6" id="KW-1133">Transmembrane helix</keyword>
<feature type="transmembrane region" description="Helical" evidence="6">
    <location>
        <begin position="147"/>
        <end position="169"/>
    </location>
</feature>
<feature type="transmembrane region" description="Helical" evidence="6">
    <location>
        <begin position="380"/>
        <end position="401"/>
    </location>
</feature>
<feature type="transmembrane region" description="Helical" evidence="6">
    <location>
        <begin position="277"/>
        <end position="297"/>
    </location>
</feature>
<accession>A0ABY4ZPV8</accession>
<dbReference type="Proteomes" id="UP001057520">
    <property type="component" value="Chromosome"/>
</dbReference>
<dbReference type="Pfam" id="PF07690">
    <property type="entry name" value="MFS_1"/>
    <property type="match status" value="2"/>
</dbReference>
<organism evidence="8 9">
    <name type="scientific">Caulobacter segnis</name>
    <dbReference type="NCBI Taxonomy" id="88688"/>
    <lineage>
        <taxon>Bacteria</taxon>
        <taxon>Pseudomonadati</taxon>
        <taxon>Pseudomonadota</taxon>
        <taxon>Alphaproteobacteria</taxon>
        <taxon>Caulobacterales</taxon>
        <taxon>Caulobacteraceae</taxon>
        <taxon>Caulobacter</taxon>
    </lineage>
</organism>
<dbReference type="Gene3D" id="1.20.1250.20">
    <property type="entry name" value="MFS general substrate transporter like domains"/>
    <property type="match status" value="2"/>
</dbReference>
<proteinExistence type="predicted"/>
<feature type="transmembrane region" description="Helical" evidence="6">
    <location>
        <begin position="91"/>
        <end position="108"/>
    </location>
</feature>
<dbReference type="InterPro" id="IPR052983">
    <property type="entry name" value="MFS_Riboflavin_Transporter"/>
</dbReference>
<feature type="transmembrane region" description="Helical" evidence="6">
    <location>
        <begin position="347"/>
        <end position="368"/>
    </location>
</feature>
<evidence type="ECO:0000256" key="4">
    <source>
        <dbReference type="ARBA" id="ARBA00022989"/>
    </source>
</evidence>
<evidence type="ECO:0000256" key="5">
    <source>
        <dbReference type="ARBA" id="ARBA00023136"/>
    </source>
</evidence>
<evidence type="ECO:0000256" key="6">
    <source>
        <dbReference type="SAM" id="Phobius"/>
    </source>
</evidence>
<dbReference type="InterPro" id="IPR020846">
    <property type="entry name" value="MFS_dom"/>
</dbReference>
<feature type="transmembrane region" description="Helical" evidence="6">
    <location>
        <begin position="249"/>
        <end position="271"/>
    </location>
</feature>
<protein>
    <submittedName>
        <fullName evidence="8">MFS transporter</fullName>
    </submittedName>
</protein>
<feature type="transmembrane region" description="Helical" evidence="6">
    <location>
        <begin position="114"/>
        <end position="135"/>
    </location>
</feature>
<dbReference type="InterPro" id="IPR011701">
    <property type="entry name" value="MFS"/>
</dbReference>
<dbReference type="SUPFAM" id="SSF103473">
    <property type="entry name" value="MFS general substrate transporter"/>
    <property type="match status" value="1"/>
</dbReference>
<dbReference type="PROSITE" id="PS50850">
    <property type="entry name" value="MFS"/>
    <property type="match status" value="1"/>
</dbReference>
<dbReference type="PANTHER" id="PTHR43385:SF1">
    <property type="entry name" value="RIBOFLAVIN TRANSPORTER RIBJ"/>
    <property type="match status" value="1"/>
</dbReference>
<dbReference type="InterPro" id="IPR036259">
    <property type="entry name" value="MFS_trans_sf"/>
</dbReference>
<evidence type="ECO:0000256" key="2">
    <source>
        <dbReference type="ARBA" id="ARBA00022448"/>
    </source>
</evidence>
<evidence type="ECO:0000256" key="3">
    <source>
        <dbReference type="ARBA" id="ARBA00022692"/>
    </source>
</evidence>
<evidence type="ECO:0000313" key="9">
    <source>
        <dbReference type="Proteomes" id="UP001057520"/>
    </source>
</evidence>
<feature type="transmembrane region" description="Helical" evidence="6">
    <location>
        <begin position="407"/>
        <end position="429"/>
    </location>
</feature>
<sequence length="437" mass="45663">MASHPEADVLIVITPSEDRFRPWVLLAAFSLLLFLITASTYGSLGVVLPAMIGELKWSFEKAFLGFSVLGVFTGASSWLPAILIRKIGVRGTLLAGAAVLAGGFVGLANSESLLSYYAGAAACGVGFQMAALIPGTHVLSSLFRKRALPFGIYFTFGSLGGAAGPWMALTLMGGSGNDWRHYWIVQAALAAGVGLVCAVMVGGSKWLARAAHEVDLEVEQEAREAPANARVYRTAHEWTVQQALRTPQFYILVAAYFSHLLVGVTVASVSVTHLTELGVAASVAVVAAGALAAKMLSLESLMQTLARLAGGALGDRVDPRWLLVLAQGMLVVGLLALAHAATPVLMLVYAIGTGVGFGLTVLAVTVLLLNYYGRQSNLELFSLTCLVGAVSAAGPFIAGAMRDRLGGFAPTFQLFAAVTAVVFVAVLAMRPPKTPVT</sequence>
<keyword evidence="5 6" id="KW-0472">Membrane</keyword>
<keyword evidence="2" id="KW-0813">Transport</keyword>
<gene>
    <name evidence="8" type="ORF">MZV50_19515</name>
</gene>
<evidence type="ECO:0000313" key="8">
    <source>
        <dbReference type="EMBL" id="USQ94741.1"/>
    </source>
</evidence>
<keyword evidence="3 6" id="KW-0812">Transmembrane</keyword>
<name>A0ABY4ZPV8_9CAUL</name>
<dbReference type="EMBL" id="CP096040">
    <property type="protein sequence ID" value="USQ94741.1"/>
    <property type="molecule type" value="Genomic_DNA"/>
</dbReference>
<feature type="transmembrane region" description="Helical" evidence="6">
    <location>
        <begin position="62"/>
        <end position="84"/>
    </location>
</feature>